<dbReference type="InterPro" id="IPR028098">
    <property type="entry name" value="Glyco_trans_4-like_N"/>
</dbReference>
<dbReference type="EMBL" id="QJJY01000003">
    <property type="protein sequence ID" value="PXX38176.1"/>
    <property type="molecule type" value="Genomic_DNA"/>
</dbReference>
<comment type="caution">
    <text evidence="5">The sequence shown here is derived from an EMBL/GenBank/DDBJ whole genome shotgun (WGS) entry which is preliminary data.</text>
</comment>
<keyword evidence="2 5" id="KW-0808">Transferase</keyword>
<sequence>MRYEASDAGIPNANRINVLHVGPGYGQRGGIASVLGELAARRASFERADIGTTIFETHGFQNTGSSLRFFSSDMPKFIFAARGADVVHFHVSERGSFYRKFALYMIAKAMRRRVVFHLHSGNFDRFVARADGVTRAAIRQFIGGADAVIGASSASARLLNQFRRNADDTSVVANFATDAEHDAMHGGSHDRPQACVQPYIAFAGRLSTQKGVDVLIEALGLLTRQGFDIALRLAGEGDTERWRGVANAHDVIDRVHFEGWLERDDKLSFYRNAFVFCLPSQFEAFGIAALEAMFCGVPVVATRVGGLEDLVSEGVTGYLVPPNDAEALAGRVRQLLENPALATRMKAAALSRAKQNYVAEAISERYVHCYRDITNGVAV</sequence>
<dbReference type="SUPFAM" id="SSF53756">
    <property type="entry name" value="UDP-Glycosyltransferase/glycogen phosphorylase"/>
    <property type="match status" value="1"/>
</dbReference>
<dbReference type="PANTHER" id="PTHR12526:SF510">
    <property type="entry name" value="D-INOSITOL 3-PHOSPHATE GLYCOSYLTRANSFERASE"/>
    <property type="match status" value="1"/>
</dbReference>
<dbReference type="GO" id="GO:0016757">
    <property type="term" value="F:glycosyltransferase activity"/>
    <property type="evidence" value="ECO:0007669"/>
    <property type="project" value="UniProtKB-KW"/>
</dbReference>
<evidence type="ECO:0000313" key="6">
    <source>
        <dbReference type="Proteomes" id="UP000247755"/>
    </source>
</evidence>
<dbReference type="RefSeq" id="WP_072438229.1">
    <property type="nucleotide sequence ID" value="NZ_QJJY01000003.1"/>
</dbReference>
<proteinExistence type="predicted"/>
<name>A0A318IQ17_BURPY</name>
<evidence type="ECO:0000256" key="1">
    <source>
        <dbReference type="ARBA" id="ARBA00022676"/>
    </source>
</evidence>
<evidence type="ECO:0000256" key="2">
    <source>
        <dbReference type="ARBA" id="ARBA00022679"/>
    </source>
</evidence>
<dbReference type="Proteomes" id="UP000247755">
    <property type="component" value="Unassembled WGS sequence"/>
</dbReference>
<organism evidence="5 6">
    <name type="scientific">Burkholderia pyrrocinia</name>
    <name type="common">Pseudomonas pyrrocinia</name>
    <dbReference type="NCBI Taxonomy" id="60550"/>
    <lineage>
        <taxon>Bacteria</taxon>
        <taxon>Pseudomonadati</taxon>
        <taxon>Pseudomonadota</taxon>
        <taxon>Betaproteobacteria</taxon>
        <taxon>Burkholderiales</taxon>
        <taxon>Burkholderiaceae</taxon>
        <taxon>Burkholderia</taxon>
        <taxon>Burkholderia cepacia complex</taxon>
    </lineage>
</organism>
<accession>A0A318IQ17</accession>
<dbReference type="Gene3D" id="3.40.50.2000">
    <property type="entry name" value="Glycogen Phosphorylase B"/>
    <property type="match status" value="2"/>
</dbReference>
<gene>
    <name evidence="5" type="ORF">NA66_1003154</name>
</gene>
<evidence type="ECO:0000259" key="3">
    <source>
        <dbReference type="Pfam" id="PF00534"/>
    </source>
</evidence>
<evidence type="ECO:0000259" key="4">
    <source>
        <dbReference type="Pfam" id="PF13579"/>
    </source>
</evidence>
<dbReference type="InterPro" id="IPR001296">
    <property type="entry name" value="Glyco_trans_1"/>
</dbReference>
<dbReference type="PANTHER" id="PTHR12526">
    <property type="entry name" value="GLYCOSYLTRANSFERASE"/>
    <property type="match status" value="1"/>
</dbReference>
<dbReference type="CDD" id="cd03801">
    <property type="entry name" value="GT4_PimA-like"/>
    <property type="match status" value="1"/>
</dbReference>
<evidence type="ECO:0000313" key="5">
    <source>
        <dbReference type="EMBL" id="PXX38176.1"/>
    </source>
</evidence>
<protein>
    <submittedName>
        <fullName evidence="5">Glycosyltransferase involved in cell wall biosynthesis</fullName>
    </submittedName>
</protein>
<dbReference type="Pfam" id="PF13579">
    <property type="entry name" value="Glyco_trans_4_4"/>
    <property type="match status" value="1"/>
</dbReference>
<dbReference type="AlphaFoldDB" id="A0A318IQ17"/>
<reference evidence="5 6" key="1">
    <citation type="submission" date="2018-05" db="EMBL/GenBank/DDBJ databases">
        <title>Comparative genomics of bacterial root endophytes of switchgrass collected from native prairies over two seasons.</title>
        <authorList>
            <person name="Tang Y."/>
        </authorList>
    </citation>
    <scope>NUCLEOTIDE SEQUENCE [LARGE SCALE GENOMIC DNA]</scope>
    <source>
        <strain evidence="5 6">NFIX32</strain>
    </source>
</reference>
<keyword evidence="1" id="KW-0328">Glycosyltransferase</keyword>
<feature type="domain" description="Glycosyltransferase subfamily 4-like N-terminal" evidence="4">
    <location>
        <begin position="66"/>
        <end position="174"/>
    </location>
</feature>
<dbReference type="Pfam" id="PF00534">
    <property type="entry name" value="Glycos_transf_1"/>
    <property type="match status" value="1"/>
</dbReference>
<feature type="domain" description="Glycosyl transferase family 1" evidence="3">
    <location>
        <begin position="197"/>
        <end position="349"/>
    </location>
</feature>